<name>A0A8H7UH58_9FUNG</name>
<dbReference type="GO" id="GO:0031410">
    <property type="term" value="C:cytoplasmic vesicle"/>
    <property type="evidence" value="ECO:0007669"/>
    <property type="project" value="UniProtKB-KW"/>
</dbReference>
<dbReference type="OrthoDB" id="661148at2759"/>
<dbReference type="InterPro" id="IPR000433">
    <property type="entry name" value="Znf_ZZ"/>
</dbReference>
<dbReference type="PROSITE" id="PS01357">
    <property type="entry name" value="ZF_ZZ_1"/>
    <property type="match status" value="2"/>
</dbReference>
<dbReference type="InterPro" id="IPR032350">
    <property type="entry name" value="Nbr1_FW"/>
</dbReference>
<evidence type="ECO:0000259" key="8">
    <source>
        <dbReference type="PROSITE" id="PS50135"/>
    </source>
</evidence>
<dbReference type="InterPro" id="IPR043145">
    <property type="entry name" value="Znf_ZZ_sf"/>
</dbReference>
<evidence type="ECO:0000256" key="4">
    <source>
        <dbReference type="ARBA" id="ARBA00022833"/>
    </source>
</evidence>
<dbReference type="InterPro" id="IPR009060">
    <property type="entry name" value="UBA-like_sf"/>
</dbReference>
<dbReference type="SUPFAM" id="SSF54277">
    <property type="entry name" value="CAD &amp; PB1 domains"/>
    <property type="match status" value="1"/>
</dbReference>
<dbReference type="PROSITE" id="PS51745">
    <property type="entry name" value="PB1"/>
    <property type="match status" value="1"/>
</dbReference>
<dbReference type="CDD" id="cd02249">
    <property type="entry name" value="ZZ"/>
    <property type="match status" value="1"/>
</dbReference>
<dbReference type="GO" id="GO:0008270">
    <property type="term" value="F:zinc ion binding"/>
    <property type="evidence" value="ECO:0007669"/>
    <property type="project" value="UniProtKB-KW"/>
</dbReference>
<dbReference type="InterPro" id="IPR053793">
    <property type="entry name" value="PB1-like"/>
</dbReference>
<dbReference type="FunFam" id="2.60.40.10:FF:000199">
    <property type="entry name" value="next to BRCA1 gene 1 protein-like"/>
    <property type="match status" value="1"/>
</dbReference>
<dbReference type="CDD" id="cd05992">
    <property type="entry name" value="PB1"/>
    <property type="match status" value="1"/>
</dbReference>
<keyword evidence="4" id="KW-0862">Zinc</keyword>
<feature type="compositionally biased region" description="Low complexity" evidence="7">
    <location>
        <begin position="242"/>
        <end position="251"/>
    </location>
</feature>
<protein>
    <submittedName>
        <fullName evidence="10">Uncharacterized protein</fullName>
    </submittedName>
</protein>
<dbReference type="CDD" id="cd02340">
    <property type="entry name" value="ZZ_NBR1_like"/>
    <property type="match status" value="2"/>
</dbReference>
<dbReference type="Gene3D" id="3.30.60.90">
    <property type="match status" value="3"/>
</dbReference>
<dbReference type="Gene3D" id="3.10.20.90">
    <property type="entry name" value="Phosphatidylinositol 3-kinase Catalytic Subunit, Chain A, domain 1"/>
    <property type="match status" value="1"/>
</dbReference>
<dbReference type="InterPro" id="IPR013783">
    <property type="entry name" value="Ig-like_fold"/>
</dbReference>
<feature type="compositionally biased region" description="Polar residues" evidence="7">
    <location>
        <begin position="431"/>
        <end position="457"/>
    </location>
</feature>
<feature type="region of interest" description="Disordered" evidence="7">
    <location>
        <begin position="647"/>
        <end position="698"/>
    </location>
</feature>
<evidence type="ECO:0000259" key="9">
    <source>
        <dbReference type="PROSITE" id="PS51745"/>
    </source>
</evidence>
<keyword evidence="5" id="KW-0968">Cytoplasmic vesicle</keyword>
<feature type="domain" description="ZZ-type" evidence="8">
    <location>
        <begin position="192"/>
        <end position="245"/>
    </location>
</feature>
<dbReference type="SUPFAM" id="SSF46934">
    <property type="entry name" value="UBA-like"/>
    <property type="match status" value="1"/>
</dbReference>
<evidence type="ECO:0000256" key="2">
    <source>
        <dbReference type="ARBA" id="ARBA00022723"/>
    </source>
</evidence>
<dbReference type="EMBL" id="JAEPRA010000007">
    <property type="protein sequence ID" value="KAG2182900.1"/>
    <property type="molecule type" value="Genomic_DNA"/>
</dbReference>
<feature type="compositionally biased region" description="Polar residues" evidence="7">
    <location>
        <begin position="659"/>
        <end position="669"/>
    </location>
</feature>
<dbReference type="PANTHER" id="PTHR20930">
    <property type="entry name" value="OVARIAN CARCINOMA ANTIGEN CA125-RELATED"/>
    <property type="match status" value="1"/>
</dbReference>
<dbReference type="Pfam" id="PF00564">
    <property type="entry name" value="PB1"/>
    <property type="match status" value="1"/>
</dbReference>
<dbReference type="GO" id="GO:0005776">
    <property type="term" value="C:autophagosome"/>
    <property type="evidence" value="ECO:0007669"/>
    <property type="project" value="UniProtKB-SubCell"/>
</dbReference>
<reference evidence="10" key="1">
    <citation type="submission" date="2020-12" db="EMBL/GenBank/DDBJ databases">
        <title>Metabolic potential, ecology and presence of endohyphal bacteria is reflected in genomic diversity of Mucoromycotina.</title>
        <authorList>
            <person name="Muszewska A."/>
            <person name="Okrasinska A."/>
            <person name="Steczkiewicz K."/>
            <person name="Drgas O."/>
            <person name="Orlowska M."/>
            <person name="Perlinska-Lenart U."/>
            <person name="Aleksandrzak-Piekarczyk T."/>
            <person name="Szatraj K."/>
            <person name="Zielenkiewicz U."/>
            <person name="Pilsyk S."/>
            <person name="Malc E."/>
            <person name="Mieczkowski P."/>
            <person name="Kruszewska J.S."/>
            <person name="Biernat P."/>
            <person name="Pawlowska J."/>
        </authorList>
    </citation>
    <scope>NUCLEOTIDE SEQUENCE</scope>
    <source>
        <strain evidence="10">WA0000051536</strain>
    </source>
</reference>
<keyword evidence="3 6" id="KW-0863">Zinc-finger</keyword>
<keyword evidence="2" id="KW-0479">Metal-binding</keyword>
<dbReference type="SUPFAM" id="SSF57850">
    <property type="entry name" value="RING/U-box"/>
    <property type="match status" value="3"/>
</dbReference>
<dbReference type="AlphaFoldDB" id="A0A8H7UH58"/>
<feature type="region of interest" description="Disordered" evidence="7">
    <location>
        <begin position="160"/>
        <end position="185"/>
    </location>
</feature>
<dbReference type="PROSITE" id="PS50135">
    <property type="entry name" value="ZF_ZZ_2"/>
    <property type="match status" value="2"/>
</dbReference>
<evidence type="ECO:0000256" key="6">
    <source>
        <dbReference type="PROSITE-ProRule" id="PRU00228"/>
    </source>
</evidence>
<organism evidence="10 11">
    <name type="scientific">Umbelopsis vinacea</name>
    <dbReference type="NCBI Taxonomy" id="44442"/>
    <lineage>
        <taxon>Eukaryota</taxon>
        <taxon>Fungi</taxon>
        <taxon>Fungi incertae sedis</taxon>
        <taxon>Mucoromycota</taxon>
        <taxon>Mucoromycotina</taxon>
        <taxon>Umbelopsidomycetes</taxon>
        <taxon>Umbelopsidales</taxon>
        <taxon>Umbelopsidaceae</taxon>
        <taxon>Umbelopsis</taxon>
    </lineage>
</organism>
<dbReference type="SMART" id="SM00291">
    <property type="entry name" value="ZnF_ZZ"/>
    <property type="match status" value="3"/>
</dbReference>
<proteinExistence type="predicted"/>
<comment type="caution">
    <text evidence="10">The sequence shown here is derived from an EMBL/GenBank/DDBJ whole genome shotgun (WGS) entry which is preliminary data.</text>
</comment>
<dbReference type="InterPro" id="IPR000270">
    <property type="entry name" value="PB1_dom"/>
</dbReference>
<keyword evidence="11" id="KW-1185">Reference proteome</keyword>
<dbReference type="SMART" id="SM00666">
    <property type="entry name" value="PB1"/>
    <property type="match status" value="1"/>
</dbReference>
<dbReference type="Gene3D" id="1.10.8.10">
    <property type="entry name" value="DNA helicase RuvA subunit, C-terminal domain"/>
    <property type="match status" value="1"/>
</dbReference>
<accession>A0A8H7UH58</accession>
<evidence type="ECO:0000256" key="7">
    <source>
        <dbReference type="SAM" id="MobiDB-lite"/>
    </source>
</evidence>
<feature type="region of interest" description="Disordered" evidence="7">
    <location>
        <begin position="237"/>
        <end position="268"/>
    </location>
</feature>
<evidence type="ECO:0000313" key="11">
    <source>
        <dbReference type="Proteomes" id="UP000612746"/>
    </source>
</evidence>
<feature type="domain" description="ZZ-type" evidence="8">
    <location>
        <begin position="347"/>
        <end position="398"/>
    </location>
</feature>
<feature type="domain" description="PB1" evidence="9">
    <location>
        <begin position="4"/>
        <end position="82"/>
    </location>
</feature>
<evidence type="ECO:0000256" key="1">
    <source>
        <dbReference type="ARBA" id="ARBA00004419"/>
    </source>
</evidence>
<feature type="region of interest" description="Disordered" evidence="7">
    <location>
        <begin position="91"/>
        <end position="110"/>
    </location>
</feature>
<comment type="subcellular location">
    <subcellularLocation>
        <location evidence="1">Cytoplasmic vesicle</location>
        <location evidence="1">Autophagosome</location>
    </subcellularLocation>
</comment>
<dbReference type="Pfam" id="PF00569">
    <property type="entry name" value="ZZ"/>
    <property type="match status" value="3"/>
</dbReference>
<feature type="compositionally biased region" description="Basic residues" evidence="7">
    <location>
        <begin position="252"/>
        <end position="268"/>
    </location>
</feature>
<dbReference type="Pfam" id="PF16158">
    <property type="entry name" value="N_BRCA1_IG"/>
    <property type="match status" value="1"/>
</dbReference>
<evidence type="ECO:0000256" key="5">
    <source>
        <dbReference type="ARBA" id="ARBA00023329"/>
    </source>
</evidence>
<dbReference type="PANTHER" id="PTHR20930:SF0">
    <property type="entry name" value="PROTEIN ILRUN"/>
    <property type="match status" value="1"/>
</dbReference>
<sequence length="803" mass="89321">MPPQIIVKALYNSELKRISFINAQAFTYDKLHAEFARMFNLTEPYKVYYTDDDMDEVTVTSNQDLAEALSMFQSQQISSNKGVTCRFTIKKTGHKGEQKPSAEKEKAEETAASNAWAGLAQNFVDHLEREMSFIQDSAQSSASAIAAAASAAANTATTNWQRAFNPSPPPPRQPFTATNQSVPAQQPETALHTNVMCDHCYRAVRGTRWKCQDCRDYDLCDGCKTAGQHNHPSYHRFSAIQSSSPSTSNSHPHSHRHSQQNRPRGFHRNRMPHLMPVASCDFCDSVISGTRYKCKDCPDFDLCERCIALADTQHPGHAFEITRTHRTRCAAPPHPPTPVTENSTNYHAGVRCDGCDKWIYGIRYKCGNCEDFDLCSKCEATEEHNPHHVFLKVKKPLNKMLSNIVPLLPSLYQEKREFPSFAPPQMKQREGAQSITTASLPRSPNASSSRTVDQSSVNELDCKLERLSVRSLPSVASSSTPIVEKPSEVSASASVASLSQPELFARFVDDVNIPDGTIVAAKSRFLKIWNMVNEGTQEWPQGTQLVFCGGDSLASSPSTTTFAVPVTKPGKNAYVTADLQAPAKPGRYVSYFRLITPTGTRFGHRVWCDILVENEEQQGSSTASSVMIYPTLTNRDADDEDKATIRTEDGSSHHARSVIGSSVVTPSVRSISDSEDNESEDSYSGYEVYADPEAPGTPDEAKDYIVIEQEEEEEETETFHHVQSVPSNPFLTEKEQQEEVISNSKIEEAPQDTLVVSSDPALEAELKQLHDMGFYHDTINVELLKAFNHNMEEVVMELLRLQQ</sequence>
<evidence type="ECO:0000313" key="10">
    <source>
        <dbReference type="EMBL" id="KAG2182900.1"/>
    </source>
</evidence>
<dbReference type="Gene3D" id="2.60.40.10">
    <property type="entry name" value="Immunoglobulins"/>
    <property type="match status" value="1"/>
</dbReference>
<feature type="region of interest" description="Disordered" evidence="7">
    <location>
        <begin position="423"/>
        <end position="457"/>
    </location>
</feature>
<evidence type="ECO:0000256" key="3">
    <source>
        <dbReference type="ARBA" id="ARBA00022771"/>
    </source>
</evidence>
<feature type="compositionally biased region" description="Basic and acidic residues" evidence="7">
    <location>
        <begin position="94"/>
        <end position="109"/>
    </location>
</feature>
<dbReference type="CDD" id="cd14947">
    <property type="entry name" value="NBR1_like"/>
    <property type="match status" value="1"/>
</dbReference>
<dbReference type="Proteomes" id="UP000612746">
    <property type="component" value="Unassembled WGS sequence"/>
</dbReference>
<gene>
    <name evidence="10" type="ORF">INT44_005881</name>
</gene>